<feature type="compositionally biased region" description="Basic and acidic residues" evidence="1">
    <location>
        <begin position="80"/>
        <end position="89"/>
    </location>
</feature>
<keyword evidence="4" id="KW-1185">Reference proteome</keyword>
<dbReference type="RefSeq" id="WP_154596658.1">
    <property type="nucleotide sequence ID" value="NZ_CP060587.1"/>
</dbReference>
<name>A0ABX6ST18_9ACTN</name>
<accession>A0ABX6ST18</accession>
<keyword evidence="2" id="KW-1133">Transmembrane helix</keyword>
<evidence type="ECO:0000313" key="4">
    <source>
        <dbReference type="Proteomes" id="UP000515871"/>
    </source>
</evidence>
<evidence type="ECO:0000256" key="2">
    <source>
        <dbReference type="SAM" id="Phobius"/>
    </source>
</evidence>
<dbReference type="EMBL" id="CP060587">
    <property type="protein sequence ID" value="QNL93865.1"/>
    <property type="molecule type" value="Genomic_DNA"/>
</dbReference>
<keyword evidence="2" id="KW-0472">Membrane</keyword>
<feature type="region of interest" description="Disordered" evidence="1">
    <location>
        <begin position="78"/>
        <end position="97"/>
    </location>
</feature>
<dbReference type="Proteomes" id="UP000515871">
    <property type="component" value="Chromosome"/>
</dbReference>
<feature type="transmembrane region" description="Helical" evidence="2">
    <location>
        <begin position="110"/>
        <end position="138"/>
    </location>
</feature>
<evidence type="ECO:0000256" key="1">
    <source>
        <dbReference type="SAM" id="MobiDB-lite"/>
    </source>
</evidence>
<gene>
    <name evidence="3" type="ORF">H9L21_12270</name>
</gene>
<proteinExistence type="predicted"/>
<reference evidence="3 4" key="1">
    <citation type="submission" date="2020-08" db="EMBL/GenBank/DDBJ databases">
        <title>Novel species in genus Aeromicrobium.</title>
        <authorList>
            <person name="Zhang G."/>
        </authorList>
    </citation>
    <scope>NUCLEOTIDE SEQUENCE [LARGE SCALE GENOMIC DNA]</scope>
    <source>
        <strain evidence="4">zg-629</strain>
    </source>
</reference>
<protein>
    <recommendedName>
        <fullName evidence="5">Integral membrane protein</fullName>
    </recommendedName>
</protein>
<evidence type="ECO:0008006" key="5">
    <source>
        <dbReference type="Google" id="ProtNLM"/>
    </source>
</evidence>
<organism evidence="3 4">
    <name type="scientific">Aeromicrobium senzhongii</name>
    <dbReference type="NCBI Taxonomy" id="2663859"/>
    <lineage>
        <taxon>Bacteria</taxon>
        <taxon>Bacillati</taxon>
        <taxon>Actinomycetota</taxon>
        <taxon>Actinomycetes</taxon>
        <taxon>Propionibacteriales</taxon>
        <taxon>Nocardioidaceae</taxon>
        <taxon>Aeromicrobium</taxon>
    </lineage>
</organism>
<feature type="transmembrane region" description="Helical" evidence="2">
    <location>
        <begin position="150"/>
        <end position="173"/>
    </location>
</feature>
<feature type="transmembrane region" description="Helical" evidence="2">
    <location>
        <begin position="20"/>
        <end position="40"/>
    </location>
</feature>
<feature type="transmembrane region" description="Helical" evidence="2">
    <location>
        <begin position="47"/>
        <end position="67"/>
    </location>
</feature>
<evidence type="ECO:0000313" key="3">
    <source>
        <dbReference type="EMBL" id="QNL93865.1"/>
    </source>
</evidence>
<keyword evidence="2" id="KW-0812">Transmembrane</keyword>
<sequence>MSALSTGSEHERRRFRRSCYTATFALAGFLDIALSCRILADLGFLRSVIWGLVGAAVYALAYLALSITSQFLGDDPEGDAAARVDHEAPSEDEDDNDAPGPWWSGLGWHLLTWAIVAVSTVWLFVLFNVKSIVVIAGFAALTPRPSTAEFLAVVVVSGTIQLVAMNTIVIPAAKRRGVNL</sequence>